<dbReference type="Proteomes" id="UP000255106">
    <property type="component" value="Unassembled WGS sequence"/>
</dbReference>
<evidence type="ECO:0000256" key="3">
    <source>
        <dbReference type="ARBA" id="ARBA00022692"/>
    </source>
</evidence>
<dbReference type="GO" id="GO:0090529">
    <property type="term" value="P:cell septum assembly"/>
    <property type="evidence" value="ECO:0007669"/>
    <property type="project" value="InterPro"/>
</dbReference>
<keyword evidence="7" id="KW-0472">Membrane</keyword>
<feature type="transmembrane region" description="Helical" evidence="7">
    <location>
        <begin position="28"/>
        <end position="52"/>
    </location>
</feature>
<gene>
    <name evidence="8" type="primary">ftsQ_2</name>
    <name evidence="8" type="ORF">NCTC10005_07053</name>
</gene>
<evidence type="ECO:0000313" key="9">
    <source>
        <dbReference type="Proteomes" id="UP000255106"/>
    </source>
</evidence>
<reference evidence="8 9" key="1">
    <citation type="submission" date="2018-06" db="EMBL/GenBank/DDBJ databases">
        <authorList>
            <consortium name="Pathogen Informatics"/>
            <person name="Doyle S."/>
        </authorList>
    </citation>
    <scope>NUCLEOTIDE SEQUENCE [LARGE SCALE GENOMIC DNA]</scope>
    <source>
        <strain evidence="8 9">NCTC10005</strain>
    </source>
</reference>
<organism evidence="8 9">
    <name type="scientific">Enterobacter cloacae</name>
    <dbReference type="NCBI Taxonomy" id="550"/>
    <lineage>
        <taxon>Bacteria</taxon>
        <taxon>Pseudomonadati</taxon>
        <taxon>Pseudomonadota</taxon>
        <taxon>Gammaproteobacteria</taxon>
        <taxon>Enterobacterales</taxon>
        <taxon>Enterobacteriaceae</taxon>
        <taxon>Enterobacter</taxon>
        <taxon>Enterobacter cloacae complex</taxon>
    </lineage>
</organism>
<feature type="region of interest" description="Disordered" evidence="6">
    <location>
        <begin position="1"/>
        <end position="23"/>
    </location>
</feature>
<protein>
    <submittedName>
        <fullName evidence="8">Cell division protein FtsQ</fullName>
    </submittedName>
</protein>
<name>A0A377M643_ENTCL</name>
<dbReference type="PANTHER" id="PTHR35851:SF1">
    <property type="entry name" value="CELL DIVISION PROTEIN FTSQ"/>
    <property type="match status" value="1"/>
</dbReference>
<accession>A0A377M643</accession>
<evidence type="ECO:0000256" key="5">
    <source>
        <dbReference type="ARBA" id="ARBA00023306"/>
    </source>
</evidence>
<keyword evidence="2 8" id="KW-0132">Cell division</keyword>
<dbReference type="AlphaFoldDB" id="A0A377M643"/>
<evidence type="ECO:0000256" key="4">
    <source>
        <dbReference type="ARBA" id="ARBA00022989"/>
    </source>
</evidence>
<sequence>MSQAALNTRNRDDEEEYSSSRRSNGTRLAGIIFLLGVLCTVFISGWMVLGWMEDAQRLPLSKLVVTGERHYTRNDDIRPVDSGTGVAWHLYDAGCQHYPEVRLNVCPG</sequence>
<keyword evidence="4 7" id="KW-1133">Transmembrane helix</keyword>
<evidence type="ECO:0000256" key="1">
    <source>
        <dbReference type="ARBA" id="ARBA00022475"/>
    </source>
</evidence>
<keyword evidence="5" id="KW-0131">Cell cycle</keyword>
<evidence type="ECO:0000256" key="2">
    <source>
        <dbReference type="ARBA" id="ARBA00022618"/>
    </source>
</evidence>
<evidence type="ECO:0000313" key="8">
    <source>
        <dbReference type="EMBL" id="STQ14205.1"/>
    </source>
</evidence>
<evidence type="ECO:0000256" key="6">
    <source>
        <dbReference type="SAM" id="MobiDB-lite"/>
    </source>
</evidence>
<keyword evidence="1" id="KW-1003">Cell membrane</keyword>
<dbReference type="InterPro" id="IPR026579">
    <property type="entry name" value="FtsQ"/>
</dbReference>
<dbReference type="PANTHER" id="PTHR35851">
    <property type="entry name" value="CELL DIVISION PROTEIN FTSQ"/>
    <property type="match status" value="1"/>
</dbReference>
<proteinExistence type="predicted"/>
<evidence type="ECO:0000256" key="7">
    <source>
        <dbReference type="SAM" id="Phobius"/>
    </source>
</evidence>
<keyword evidence="3 7" id="KW-0812">Transmembrane</keyword>
<dbReference type="EMBL" id="UGJB01000004">
    <property type="protein sequence ID" value="STQ14205.1"/>
    <property type="molecule type" value="Genomic_DNA"/>
</dbReference>